<keyword evidence="3" id="KW-0479">Metal-binding</keyword>
<dbReference type="PANTHER" id="PTHR47572">
    <property type="entry name" value="LIPOPROTEIN-RELATED"/>
    <property type="match status" value="1"/>
</dbReference>
<feature type="binding site" evidence="3">
    <location>
        <position position="196"/>
    </location>
    <ligand>
        <name>a divalent metal cation</name>
        <dbReference type="ChEBI" id="CHEBI:60240"/>
    </ligand>
</feature>
<dbReference type="PRINTS" id="PR01790">
    <property type="entry name" value="SMP30FAMILY"/>
</dbReference>
<dbReference type="EMBL" id="FNKX01000004">
    <property type="protein sequence ID" value="SDR61340.1"/>
    <property type="molecule type" value="Genomic_DNA"/>
</dbReference>
<keyword evidence="3" id="KW-0862">Zinc</keyword>
<keyword evidence="1" id="KW-0378">Hydrolase</keyword>
<dbReference type="InterPro" id="IPR051262">
    <property type="entry name" value="SMP-30/CGR1_Lactonase"/>
</dbReference>
<gene>
    <name evidence="5" type="ORF">SAMN05445850_7696</name>
</gene>
<proteinExistence type="predicted"/>
<dbReference type="InterPro" id="IPR005511">
    <property type="entry name" value="SMP-30"/>
</dbReference>
<dbReference type="Pfam" id="PF08450">
    <property type="entry name" value="SGL"/>
    <property type="match status" value="1"/>
</dbReference>
<feature type="binding site" evidence="3">
    <location>
        <position position="149"/>
    </location>
    <ligand>
        <name>a divalent metal cation</name>
        <dbReference type="ChEBI" id="CHEBI:60240"/>
    </ligand>
</feature>
<evidence type="ECO:0000313" key="6">
    <source>
        <dbReference type="Proteomes" id="UP000199365"/>
    </source>
</evidence>
<reference evidence="6" key="1">
    <citation type="submission" date="2016-10" db="EMBL/GenBank/DDBJ databases">
        <authorList>
            <person name="Varghese N."/>
            <person name="Submissions S."/>
        </authorList>
    </citation>
    <scope>NUCLEOTIDE SEQUENCE [LARGE SCALE GENOMIC DNA]</scope>
    <source>
        <strain evidence="6">DUS833</strain>
    </source>
</reference>
<feature type="domain" description="SMP-30/Gluconolactonase/LRE-like region" evidence="4">
    <location>
        <begin position="17"/>
        <end position="249"/>
    </location>
</feature>
<evidence type="ECO:0000313" key="5">
    <source>
        <dbReference type="EMBL" id="SDR61340.1"/>
    </source>
</evidence>
<feature type="binding site" evidence="3">
    <location>
        <position position="117"/>
    </location>
    <ligand>
        <name>substrate</name>
    </ligand>
</feature>
<protein>
    <submittedName>
        <fullName evidence="5">Sugar lactone lactonase YvrE</fullName>
    </submittedName>
</protein>
<evidence type="ECO:0000256" key="1">
    <source>
        <dbReference type="ARBA" id="ARBA00022801"/>
    </source>
</evidence>
<dbReference type="SUPFAM" id="SSF63829">
    <property type="entry name" value="Calcium-dependent phosphotriesterase"/>
    <property type="match status" value="1"/>
</dbReference>
<evidence type="ECO:0000256" key="3">
    <source>
        <dbReference type="PIRSR" id="PIRSR605511-2"/>
    </source>
</evidence>
<sequence length="276" mass="29992">MKEHQATLVADGFVFLESPRWHDNRLWVSDVFDFKLYTVSEDGIRSVVCNVPGRPAGIGFLPDKTPIVVSCAEKKLMMVSEGALSVYADLTDVAAGDLNDLVVDDVGRVYVGNFGYDLFGGAPIEVTEMHVVEPDGSIRVAAAGLEFPNGTVIKDDGRTLVVAETWRGKLTAYDRSVNGELSNRRLFADLDGRQPDGICVDKHGAIWAGCYNTGEFIRVLEGGEITDRIKFEGNAVSCAIGGSNGNMLFCCVYLGTDEQLQARQPRSAIYKAELAD</sequence>
<dbReference type="Proteomes" id="UP000199365">
    <property type="component" value="Unassembled WGS sequence"/>
</dbReference>
<comment type="cofactor">
    <cofactor evidence="3">
        <name>Zn(2+)</name>
        <dbReference type="ChEBI" id="CHEBI:29105"/>
    </cofactor>
    <text evidence="3">Binds 1 divalent metal cation per subunit.</text>
</comment>
<dbReference type="GO" id="GO:0016787">
    <property type="term" value="F:hydrolase activity"/>
    <property type="evidence" value="ECO:0007669"/>
    <property type="project" value="UniProtKB-KW"/>
</dbReference>
<dbReference type="Gene3D" id="2.120.10.30">
    <property type="entry name" value="TolB, C-terminal domain"/>
    <property type="match status" value="1"/>
</dbReference>
<dbReference type="AlphaFoldDB" id="A0A1H1KH75"/>
<feature type="active site" description="Proton donor/acceptor" evidence="2">
    <location>
        <position position="196"/>
    </location>
</feature>
<dbReference type="GO" id="GO:0046872">
    <property type="term" value="F:metal ion binding"/>
    <property type="evidence" value="ECO:0007669"/>
    <property type="project" value="UniProtKB-KW"/>
</dbReference>
<keyword evidence="6" id="KW-1185">Reference proteome</keyword>
<dbReference type="PANTHER" id="PTHR47572:SF4">
    <property type="entry name" value="LACTONASE DRP35"/>
    <property type="match status" value="1"/>
</dbReference>
<evidence type="ECO:0000259" key="4">
    <source>
        <dbReference type="Pfam" id="PF08450"/>
    </source>
</evidence>
<evidence type="ECO:0000256" key="2">
    <source>
        <dbReference type="PIRSR" id="PIRSR605511-1"/>
    </source>
</evidence>
<dbReference type="InterPro" id="IPR011042">
    <property type="entry name" value="6-blade_b-propeller_TolB-like"/>
</dbReference>
<accession>A0A1H1KH75</accession>
<feature type="binding site" evidence="3">
    <location>
        <position position="17"/>
    </location>
    <ligand>
        <name>a divalent metal cation</name>
        <dbReference type="ChEBI" id="CHEBI:60240"/>
    </ligand>
</feature>
<feature type="binding site" evidence="3">
    <location>
        <position position="99"/>
    </location>
    <ligand>
        <name>substrate</name>
    </ligand>
</feature>
<dbReference type="InterPro" id="IPR013658">
    <property type="entry name" value="SGL"/>
</dbReference>
<organism evidence="5 6">
    <name type="scientific">Paraburkholderia tuberum</name>
    <dbReference type="NCBI Taxonomy" id="157910"/>
    <lineage>
        <taxon>Bacteria</taxon>
        <taxon>Pseudomonadati</taxon>
        <taxon>Pseudomonadota</taxon>
        <taxon>Betaproteobacteria</taxon>
        <taxon>Burkholderiales</taxon>
        <taxon>Burkholderiaceae</taxon>
        <taxon>Paraburkholderia</taxon>
    </lineage>
</organism>
<dbReference type="RefSeq" id="WP_090812234.1">
    <property type="nucleotide sequence ID" value="NZ_FNKX01000004.1"/>
</dbReference>
<dbReference type="STRING" id="157910.SAMN05445850_7696"/>
<name>A0A1H1KH75_9BURK</name>